<dbReference type="InterPro" id="IPR001279">
    <property type="entry name" value="Metallo-B-lactamas"/>
</dbReference>
<dbReference type="PIRSF" id="PIRSF038896">
    <property type="entry name" value="NAPE-PLD"/>
    <property type="match status" value="1"/>
</dbReference>
<accession>A0ABR4WER1</accession>
<dbReference type="PANTHER" id="PTHR15032:SF4">
    <property type="entry name" value="N-ACYL-PHOSPHATIDYLETHANOLAMINE-HYDROLYZING PHOSPHOLIPASE D"/>
    <property type="match status" value="1"/>
</dbReference>
<dbReference type="SUPFAM" id="SSF56281">
    <property type="entry name" value="Metallo-hydrolase/oxidoreductase"/>
    <property type="match status" value="1"/>
</dbReference>
<dbReference type="Proteomes" id="UP000029443">
    <property type="component" value="Unassembled WGS sequence"/>
</dbReference>
<dbReference type="Gene3D" id="3.60.15.10">
    <property type="entry name" value="Ribonuclease Z/Hydroxyacylglutathione hydrolase-like"/>
    <property type="match status" value="1"/>
</dbReference>
<feature type="domain" description="Metallo-beta-lactamase" evidence="1">
    <location>
        <begin position="87"/>
        <end position="285"/>
    </location>
</feature>
<keyword evidence="3" id="KW-1185">Reference proteome</keyword>
<dbReference type="PANTHER" id="PTHR15032">
    <property type="entry name" value="N-ACYL-PHOSPHATIDYLETHANOLAMINE-HYDROLYZING PHOSPHOLIPASE D"/>
    <property type="match status" value="1"/>
</dbReference>
<name>A0ABR4WER1_9GAMM</name>
<gene>
    <name evidence="2" type="ORF">T9A_01057</name>
</gene>
<reference evidence="2 3" key="1">
    <citation type="submission" date="2012-09" db="EMBL/GenBank/DDBJ databases">
        <title>Genome Sequence of alkane-degrading Bacterium Alcanivorax jadensis T9.</title>
        <authorList>
            <person name="Lai Q."/>
            <person name="Shao Z."/>
        </authorList>
    </citation>
    <scope>NUCLEOTIDE SEQUENCE [LARGE SCALE GENOMIC DNA]</scope>
    <source>
        <strain evidence="2 3">T9</strain>
    </source>
</reference>
<evidence type="ECO:0000313" key="3">
    <source>
        <dbReference type="Proteomes" id="UP000029443"/>
    </source>
</evidence>
<dbReference type="RefSeq" id="WP_035245802.1">
    <property type="nucleotide sequence ID" value="NZ_ARXU01000003.1"/>
</dbReference>
<evidence type="ECO:0000313" key="2">
    <source>
        <dbReference type="EMBL" id="KGD61848.1"/>
    </source>
</evidence>
<dbReference type="InterPro" id="IPR036866">
    <property type="entry name" value="RibonucZ/Hydroxyglut_hydro"/>
</dbReference>
<dbReference type="EMBL" id="ARXU01000003">
    <property type="protein sequence ID" value="KGD61848.1"/>
    <property type="molecule type" value="Genomic_DNA"/>
</dbReference>
<proteinExistence type="predicted"/>
<organism evidence="2 3">
    <name type="scientific">Alcanivorax jadensis T9</name>
    <dbReference type="NCBI Taxonomy" id="1177181"/>
    <lineage>
        <taxon>Bacteria</taxon>
        <taxon>Pseudomonadati</taxon>
        <taxon>Pseudomonadota</taxon>
        <taxon>Gammaproteobacteria</taxon>
        <taxon>Oceanospirillales</taxon>
        <taxon>Alcanivoracaceae</taxon>
        <taxon>Alcanivorax</taxon>
    </lineage>
</organism>
<comment type="caution">
    <text evidence="2">The sequence shown here is derived from an EMBL/GenBank/DDBJ whole genome shotgun (WGS) entry which is preliminary data.</text>
</comment>
<evidence type="ECO:0000259" key="1">
    <source>
        <dbReference type="Pfam" id="PF12706"/>
    </source>
</evidence>
<protein>
    <submittedName>
        <fullName evidence="2">Phospholipase</fullName>
    </submittedName>
</protein>
<dbReference type="Pfam" id="PF12706">
    <property type="entry name" value="Lactamase_B_2"/>
    <property type="match status" value="1"/>
</dbReference>
<sequence>MIDRERLAALAAEHPARAGVYRNRFPTPRHGLGAFLRWQWDTRGQFPRHQPFPLQQPDQQRLANPGPQPQLTWIGHATFLFQHRGWNLITDPVFSERCSPLSFAGPKRAVPPALTVDDLPPINAVLVSHNHYDHLDRTSVKQLQARFGREILWFVPTGVASWLRNLGVERIIELGWWQSEYHGQVEAFCLPAQHFSGRGPGDHNRTLWCSWRLNFPDFSLYFAGDTGYAPLFDEIGDIFGPVDLALLPIGAYEPRWFMSPVHINPAEAVTIHQEIRARQSVAMHWGTFVLTDEPMDAPPRALALALQEQQIDSETFRVPQHGETLTIELPS</sequence>
<dbReference type="InterPro" id="IPR024884">
    <property type="entry name" value="NAPE-PLD"/>
</dbReference>